<dbReference type="RefSeq" id="WP_338737453.1">
    <property type="nucleotide sequence ID" value="NZ_CP146612.1"/>
</dbReference>
<protein>
    <submittedName>
        <fullName evidence="1">Phosphohydrolase</fullName>
    </submittedName>
</protein>
<proteinExistence type="predicted"/>
<sequence>MENRCPGQDFRKLRVELHRCPHCRAEVEIFSDESKARCQRCGTMVVRESQPSCIEWCSSARQCLGEERWQRLNELTRSGGDKDVY</sequence>
<name>A0ABZ2J348_9CHLR</name>
<dbReference type="Proteomes" id="UP001375370">
    <property type="component" value="Chromosome"/>
</dbReference>
<dbReference type="EMBL" id="CP146612">
    <property type="protein sequence ID" value="WWX25313.1"/>
    <property type="molecule type" value="Genomic_DNA"/>
</dbReference>
<keyword evidence="2" id="KW-1185">Reference proteome</keyword>
<gene>
    <name evidence="1" type="ORF">V8247_08685</name>
</gene>
<reference evidence="1 2" key="1">
    <citation type="submission" date="2024-03" db="EMBL/GenBank/DDBJ databases">
        <title>A Dehalogenimonas Isolated from Estuarine Sediments Dihaloeliminates Chlorinated Alkanes.</title>
        <authorList>
            <person name="Yang Y."/>
            <person name="Wang H."/>
        </authorList>
    </citation>
    <scope>NUCLEOTIDE SEQUENCE [LARGE SCALE GENOMIC DNA]</scope>
    <source>
        <strain evidence="1 2">W</strain>
    </source>
</reference>
<accession>A0ABZ2J348</accession>
<organism evidence="1 2">
    <name type="scientific">Candidatus Dehalogenimonas loeffleri</name>
    <dbReference type="NCBI Taxonomy" id="3127115"/>
    <lineage>
        <taxon>Bacteria</taxon>
        <taxon>Bacillati</taxon>
        <taxon>Chloroflexota</taxon>
        <taxon>Dehalococcoidia</taxon>
        <taxon>Dehalococcoidales</taxon>
        <taxon>Dehalococcoidaceae</taxon>
        <taxon>Dehalogenimonas</taxon>
    </lineage>
</organism>
<evidence type="ECO:0000313" key="2">
    <source>
        <dbReference type="Proteomes" id="UP001375370"/>
    </source>
</evidence>
<evidence type="ECO:0000313" key="1">
    <source>
        <dbReference type="EMBL" id="WWX25313.1"/>
    </source>
</evidence>